<dbReference type="Proteomes" id="UP000480246">
    <property type="component" value="Unassembled WGS sequence"/>
</dbReference>
<dbReference type="PANTHER" id="PTHR36437:SF2">
    <property type="entry name" value="GLYOXALASE_BLEOMYCIN RESISTANCE PROTEIN_DIOXYGENASE"/>
    <property type="match status" value="1"/>
</dbReference>
<reference evidence="2 3" key="1">
    <citation type="submission" date="2019-10" db="EMBL/GenBank/DDBJ databases">
        <title>Gracilibacillus sp. nov. isolated from rice seeds.</title>
        <authorList>
            <person name="He S."/>
        </authorList>
    </citation>
    <scope>NUCLEOTIDE SEQUENCE [LARGE SCALE GENOMIC DNA]</scope>
    <source>
        <strain evidence="2 3">TD8</strain>
    </source>
</reference>
<sequence>MNPFNKKITGIFIPVKDIEKARNWYCELLQMEPADDFPGGHLYVLELDGVNVILDSNVYAEETIYKTPAFHFNTDNIENAYNYMQTKNVELLSDIQFGHFFNFKDPDGNHLMMCELK</sequence>
<gene>
    <name evidence="2" type="ORF">F9U64_17705</name>
</gene>
<organism evidence="2 3">
    <name type="scientific">Gracilibacillus oryzae</name>
    <dbReference type="NCBI Taxonomy" id="1672701"/>
    <lineage>
        <taxon>Bacteria</taxon>
        <taxon>Bacillati</taxon>
        <taxon>Bacillota</taxon>
        <taxon>Bacilli</taxon>
        <taxon>Bacillales</taxon>
        <taxon>Bacillaceae</taxon>
        <taxon>Gracilibacillus</taxon>
    </lineage>
</organism>
<comment type="caution">
    <text evidence="2">The sequence shown here is derived from an EMBL/GenBank/DDBJ whole genome shotgun (WGS) entry which is preliminary data.</text>
</comment>
<proteinExistence type="predicted"/>
<dbReference type="Gene3D" id="3.10.180.10">
    <property type="entry name" value="2,3-Dihydroxybiphenyl 1,2-Dioxygenase, domain 1"/>
    <property type="match status" value="1"/>
</dbReference>
<evidence type="ECO:0000313" key="2">
    <source>
        <dbReference type="EMBL" id="KAB8127482.1"/>
    </source>
</evidence>
<protein>
    <submittedName>
        <fullName evidence="2">VOC family protein</fullName>
    </submittedName>
</protein>
<dbReference type="Pfam" id="PF00903">
    <property type="entry name" value="Glyoxalase"/>
    <property type="match status" value="1"/>
</dbReference>
<accession>A0A7C8GRJ0</accession>
<name>A0A7C8GRJ0_9BACI</name>
<dbReference type="RefSeq" id="WP_153406223.1">
    <property type="nucleotide sequence ID" value="NZ_ML762442.1"/>
</dbReference>
<evidence type="ECO:0000259" key="1">
    <source>
        <dbReference type="Pfam" id="PF00903"/>
    </source>
</evidence>
<dbReference type="PANTHER" id="PTHR36437">
    <property type="entry name" value="GLYOXALASE/BLEOMYCIN RESISTANCE PROTEIN/DIOXYGENASE"/>
    <property type="match status" value="1"/>
</dbReference>
<dbReference type="InterPro" id="IPR004360">
    <property type="entry name" value="Glyas_Fos-R_dOase_dom"/>
</dbReference>
<dbReference type="InterPro" id="IPR029068">
    <property type="entry name" value="Glyas_Bleomycin-R_OHBP_Dase"/>
</dbReference>
<dbReference type="AlphaFoldDB" id="A0A7C8GRJ0"/>
<keyword evidence="3" id="KW-1185">Reference proteome</keyword>
<feature type="domain" description="Glyoxalase/fosfomycin resistance/dioxygenase" evidence="1">
    <location>
        <begin position="11"/>
        <end position="111"/>
    </location>
</feature>
<dbReference type="OrthoDB" id="2354281at2"/>
<evidence type="ECO:0000313" key="3">
    <source>
        <dbReference type="Proteomes" id="UP000480246"/>
    </source>
</evidence>
<dbReference type="SUPFAM" id="SSF54593">
    <property type="entry name" value="Glyoxalase/Bleomycin resistance protein/Dihydroxybiphenyl dioxygenase"/>
    <property type="match status" value="1"/>
</dbReference>
<dbReference type="EMBL" id="WEID01000091">
    <property type="protein sequence ID" value="KAB8127482.1"/>
    <property type="molecule type" value="Genomic_DNA"/>
</dbReference>